<keyword evidence="2" id="KW-1185">Reference proteome</keyword>
<protein>
    <submittedName>
        <fullName evidence="1">Uncharacterized protein</fullName>
    </submittedName>
</protein>
<reference evidence="1" key="1">
    <citation type="journal article" date="2023" name="G3 (Bethesda)">
        <title>A reference genome for the long-term kleptoplast-retaining sea slug Elysia crispata morphotype clarki.</title>
        <authorList>
            <person name="Eastman K.E."/>
            <person name="Pendleton A.L."/>
            <person name="Shaikh M.A."/>
            <person name="Suttiyut T."/>
            <person name="Ogas R."/>
            <person name="Tomko P."/>
            <person name="Gavelis G."/>
            <person name="Widhalm J.R."/>
            <person name="Wisecaver J.H."/>
        </authorList>
    </citation>
    <scope>NUCLEOTIDE SEQUENCE</scope>
    <source>
        <strain evidence="1">ECLA1</strain>
    </source>
</reference>
<name>A0AAE1BC00_9GAST</name>
<accession>A0AAE1BC00</accession>
<organism evidence="1 2">
    <name type="scientific">Elysia crispata</name>
    <name type="common">lettuce slug</name>
    <dbReference type="NCBI Taxonomy" id="231223"/>
    <lineage>
        <taxon>Eukaryota</taxon>
        <taxon>Metazoa</taxon>
        <taxon>Spiralia</taxon>
        <taxon>Lophotrochozoa</taxon>
        <taxon>Mollusca</taxon>
        <taxon>Gastropoda</taxon>
        <taxon>Heterobranchia</taxon>
        <taxon>Euthyneura</taxon>
        <taxon>Panpulmonata</taxon>
        <taxon>Sacoglossa</taxon>
        <taxon>Placobranchoidea</taxon>
        <taxon>Plakobranchidae</taxon>
        <taxon>Elysia</taxon>
    </lineage>
</organism>
<dbReference type="EMBL" id="JAWDGP010000148">
    <property type="protein sequence ID" value="KAK3803358.1"/>
    <property type="molecule type" value="Genomic_DNA"/>
</dbReference>
<sequence length="163" mass="18193">MKIESSVHILSLSDFLITWLHTDNCRLAISARSVKSIWPINAITMTNQGQRFFNYDALLLSMDWQRIEIGQKALTVGLHGALVTSRIKLMRETWKKGRGVDGSKHRLEAGAVAGVGPVLRSCLPLFNTLSAGLRNRCTCQGGDKAWTSSVYISYRAMMPIREI</sequence>
<evidence type="ECO:0000313" key="2">
    <source>
        <dbReference type="Proteomes" id="UP001283361"/>
    </source>
</evidence>
<proteinExistence type="predicted"/>
<dbReference type="AlphaFoldDB" id="A0AAE1BC00"/>
<evidence type="ECO:0000313" key="1">
    <source>
        <dbReference type="EMBL" id="KAK3803358.1"/>
    </source>
</evidence>
<gene>
    <name evidence="1" type="ORF">RRG08_006911</name>
</gene>
<dbReference type="Proteomes" id="UP001283361">
    <property type="component" value="Unassembled WGS sequence"/>
</dbReference>
<comment type="caution">
    <text evidence="1">The sequence shown here is derived from an EMBL/GenBank/DDBJ whole genome shotgun (WGS) entry which is preliminary data.</text>
</comment>